<organism evidence="2 3">
    <name type="scientific">Gimesia aquarii</name>
    <dbReference type="NCBI Taxonomy" id="2527964"/>
    <lineage>
        <taxon>Bacteria</taxon>
        <taxon>Pseudomonadati</taxon>
        <taxon>Planctomycetota</taxon>
        <taxon>Planctomycetia</taxon>
        <taxon>Planctomycetales</taxon>
        <taxon>Planctomycetaceae</taxon>
        <taxon>Gimesia</taxon>
    </lineage>
</organism>
<feature type="transmembrane region" description="Helical" evidence="1">
    <location>
        <begin position="45"/>
        <end position="72"/>
    </location>
</feature>
<evidence type="ECO:0000313" key="2">
    <source>
        <dbReference type="EMBL" id="QDT96836.1"/>
    </source>
</evidence>
<dbReference type="RefSeq" id="WP_144985234.1">
    <property type="nucleotide sequence ID" value="NZ_CP037920.1"/>
</dbReference>
<evidence type="ECO:0000313" key="3">
    <source>
        <dbReference type="Proteomes" id="UP000318704"/>
    </source>
</evidence>
<keyword evidence="1" id="KW-1133">Transmembrane helix</keyword>
<proteinExistence type="predicted"/>
<dbReference type="KEGG" id="gaw:V144x_22940"/>
<dbReference type="AlphaFoldDB" id="A0A517VV11"/>
<accession>A0A517VV11</accession>
<protein>
    <recommendedName>
        <fullName evidence="4">DUF3566 domain-containing protein</fullName>
    </recommendedName>
</protein>
<evidence type="ECO:0000256" key="1">
    <source>
        <dbReference type="SAM" id="Phobius"/>
    </source>
</evidence>
<keyword evidence="1" id="KW-0472">Membrane</keyword>
<gene>
    <name evidence="2" type="ORF">V144x_22940</name>
</gene>
<sequence>MKKQLARISILQSSKIITALYVLFGFIYTLVGIPMVILGSGEIQIIGIIYSFGPLLMGIVGFIFFVIFAWIYNLLAIWLGGIEFEFKNIE</sequence>
<dbReference type="Proteomes" id="UP000318704">
    <property type="component" value="Chromosome"/>
</dbReference>
<name>A0A517VV11_9PLAN</name>
<feature type="transmembrane region" description="Helical" evidence="1">
    <location>
        <begin position="20"/>
        <end position="39"/>
    </location>
</feature>
<keyword evidence="1" id="KW-0812">Transmembrane</keyword>
<reference evidence="2 3" key="1">
    <citation type="submission" date="2019-03" db="EMBL/GenBank/DDBJ databases">
        <title>Deep-cultivation of Planctomycetes and their phenomic and genomic characterization uncovers novel biology.</title>
        <authorList>
            <person name="Wiegand S."/>
            <person name="Jogler M."/>
            <person name="Boedeker C."/>
            <person name="Pinto D."/>
            <person name="Vollmers J."/>
            <person name="Rivas-Marin E."/>
            <person name="Kohn T."/>
            <person name="Peeters S.H."/>
            <person name="Heuer A."/>
            <person name="Rast P."/>
            <person name="Oberbeckmann S."/>
            <person name="Bunk B."/>
            <person name="Jeske O."/>
            <person name="Meyerdierks A."/>
            <person name="Storesund J.E."/>
            <person name="Kallscheuer N."/>
            <person name="Luecker S."/>
            <person name="Lage O.M."/>
            <person name="Pohl T."/>
            <person name="Merkel B.J."/>
            <person name="Hornburger P."/>
            <person name="Mueller R.-W."/>
            <person name="Bruemmer F."/>
            <person name="Labrenz M."/>
            <person name="Spormann A.M."/>
            <person name="Op den Camp H."/>
            <person name="Overmann J."/>
            <person name="Amann R."/>
            <person name="Jetten M.S.M."/>
            <person name="Mascher T."/>
            <person name="Medema M.H."/>
            <person name="Devos D.P."/>
            <person name="Kaster A.-K."/>
            <person name="Ovreas L."/>
            <person name="Rohde M."/>
            <person name="Galperin M.Y."/>
            <person name="Jogler C."/>
        </authorList>
    </citation>
    <scope>NUCLEOTIDE SEQUENCE [LARGE SCALE GENOMIC DNA]</scope>
    <source>
        <strain evidence="2 3">V144</strain>
    </source>
</reference>
<evidence type="ECO:0008006" key="4">
    <source>
        <dbReference type="Google" id="ProtNLM"/>
    </source>
</evidence>
<dbReference type="EMBL" id="CP037920">
    <property type="protein sequence ID" value="QDT96836.1"/>
    <property type="molecule type" value="Genomic_DNA"/>
</dbReference>